<evidence type="ECO:0008006" key="3">
    <source>
        <dbReference type="Google" id="ProtNLM"/>
    </source>
</evidence>
<reference evidence="1" key="1">
    <citation type="submission" date="2022-05" db="EMBL/GenBank/DDBJ databases">
        <title>A methanotrophic Mycobacterium dominates a cave microbial ecosystem.</title>
        <authorList>
            <person name="Van Spanning R.J.M."/>
            <person name="Guan Q."/>
            <person name="Melkonian C."/>
            <person name="Gallant J."/>
            <person name="Polerecky L."/>
            <person name="Flot J.-F."/>
            <person name="Brandt B.W."/>
            <person name="Braster M."/>
            <person name="Iturbe Espinoza P."/>
            <person name="Aerts J."/>
            <person name="Meima-Franke M."/>
            <person name="Piersma S.R."/>
            <person name="Bunduc C."/>
            <person name="Ummels R."/>
            <person name="Pain A."/>
            <person name="Fleming E.J."/>
            <person name="van der Wel N."/>
            <person name="Gherman V.D."/>
            <person name="Sarbu S.M."/>
            <person name="Bodelier P.L.E."/>
            <person name="Bitter W."/>
        </authorList>
    </citation>
    <scope>NUCLEOTIDE SEQUENCE</scope>
    <source>
        <strain evidence="1">Sulfur Cave</strain>
        <plasmid evidence="1">unnamed</plasmid>
    </source>
</reference>
<geneLocation type="plasmid" evidence="1 2">
    <name>unnamed</name>
</geneLocation>
<gene>
    <name evidence="1" type="ORF">M5I08_25595</name>
</gene>
<keyword evidence="1" id="KW-0614">Plasmid</keyword>
<protein>
    <recommendedName>
        <fullName evidence="3">DUF3631 domain-containing protein</fullName>
    </recommendedName>
</protein>
<dbReference type="RefSeq" id="WP_219068228.1">
    <property type="nucleotide sequence ID" value="NZ_CAJUXY010000032.1"/>
</dbReference>
<organism evidence="1 2">
    <name type="scientific">Candidatus Mycobacterium methanotrophicum</name>
    <dbReference type="NCBI Taxonomy" id="2943498"/>
    <lineage>
        <taxon>Bacteria</taxon>
        <taxon>Bacillati</taxon>
        <taxon>Actinomycetota</taxon>
        <taxon>Actinomycetes</taxon>
        <taxon>Mycobacteriales</taxon>
        <taxon>Mycobacteriaceae</taxon>
        <taxon>Mycobacterium</taxon>
    </lineage>
</organism>
<dbReference type="Proteomes" id="UP001056610">
    <property type="component" value="Plasmid unnamed"/>
</dbReference>
<name>A0ABY4QTC9_9MYCO</name>
<evidence type="ECO:0000313" key="2">
    <source>
        <dbReference type="Proteomes" id="UP001056610"/>
    </source>
</evidence>
<keyword evidence="2" id="KW-1185">Reference proteome</keyword>
<dbReference type="EMBL" id="CP097321">
    <property type="protein sequence ID" value="UQX13658.1"/>
    <property type="molecule type" value="Genomic_DNA"/>
</dbReference>
<accession>A0ABY4QTC9</accession>
<proteinExistence type="predicted"/>
<sequence length="177" mass="19563">MPTHWIADLVDTENADYHSPPDLPAADLFAAGISWVNQWNSGIDVGLPARWSCIVSRTVTARTVAVRHTILAVLRSEWPLPVPTGTVLLGMAEAIGSCNRPLRADAECRLLSSGSSCRAWCWYGPVYAQLRALSRLGLAEQIRRSEMPSAYWRYVPDDRSDSYFNAAVAEVADKEDD</sequence>
<evidence type="ECO:0000313" key="1">
    <source>
        <dbReference type="EMBL" id="UQX13658.1"/>
    </source>
</evidence>